<feature type="compositionally biased region" description="Pro residues" evidence="2">
    <location>
        <begin position="242"/>
        <end position="254"/>
    </location>
</feature>
<dbReference type="SUPFAM" id="SSF48452">
    <property type="entry name" value="TPR-like"/>
    <property type="match status" value="1"/>
</dbReference>
<dbReference type="InterPro" id="IPR011990">
    <property type="entry name" value="TPR-like_helical_dom_sf"/>
</dbReference>
<protein>
    <submittedName>
        <fullName evidence="6">PEGA domain-containing protein</fullName>
    </submittedName>
</protein>
<keyword evidence="1" id="KW-0802">TPR repeat</keyword>
<dbReference type="EMBL" id="CP089984">
    <property type="protein sequence ID" value="WXB18244.1"/>
    <property type="molecule type" value="Genomic_DNA"/>
</dbReference>
<feature type="repeat" description="TPR" evidence="1">
    <location>
        <begin position="48"/>
        <end position="81"/>
    </location>
</feature>
<keyword evidence="7" id="KW-1185">Reference proteome</keyword>
<proteinExistence type="predicted"/>
<dbReference type="Pfam" id="PF08308">
    <property type="entry name" value="PEGA"/>
    <property type="match status" value="1"/>
</dbReference>
<dbReference type="RefSeq" id="WP_394827886.1">
    <property type="nucleotide sequence ID" value="NZ_CP089984.1"/>
</dbReference>
<reference evidence="6 7" key="1">
    <citation type="submission" date="2021-12" db="EMBL/GenBank/DDBJ databases">
        <title>Discovery of the Pendulisporaceae a myxobacterial family with distinct sporulation behavior and unique specialized metabolism.</title>
        <authorList>
            <person name="Garcia R."/>
            <person name="Popoff A."/>
            <person name="Bader C.D."/>
            <person name="Loehr J."/>
            <person name="Walesch S."/>
            <person name="Walt C."/>
            <person name="Boldt J."/>
            <person name="Bunk B."/>
            <person name="Haeckl F.J.F.P.J."/>
            <person name="Gunesch A.P."/>
            <person name="Birkelbach J."/>
            <person name="Nuebel U."/>
            <person name="Pietschmann T."/>
            <person name="Bach T."/>
            <person name="Mueller R."/>
        </authorList>
    </citation>
    <scope>NUCLEOTIDE SEQUENCE [LARGE SCALE GENOMIC DNA]</scope>
    <source>
        <strain evidence="6 7">MSr11954</strain>
    </source>
</reference>
<gene>
    <name evidence="6" type="ORF">LZC94_13390</name>
</gene>
<feature type="transmembrane region" description="Helical" evidence="3">
    <location>
        <begin position="322"/>
        <end position="343"/>
    </location>
</feature>
<keyword evidence="4" id="KW-0732">Signal</keyword>
<feature type="region of interest" description="Disordered" evidence="2">
    <location>
        <begin position="223"/>
        <end position="259"/>
    </location>
</feature>
<feature type="compositionally biased region" description="Low complexity" evidence="2">
    <location>
        <begin position="226"/>
        <end position="241"/>
    </location>
</feature>
<evidence type="ECO:0000259" key="5">
    <source>
        <dbReference type="Pfam" id="PF08308"/>
    </source>
</evidence>
<dbReference type="Proteomes" id="UP001370348">
    <property type="component" value="Chromosome"/>
</dbReference>
<dbReference type="Gene3D" id="1.25.40.10">
    <property type="entry name" value="Tetratricopeptide repeat domain"/>
    <property type="match status" value="1"/>
</dbReference>
<evidence type="ECO:0000256" key="2">
    <source>
        <dbReference type="SAM" id="MobiDB-lite"/>
    </source>
</evidence>
<dbReference type="InterPro" id="IPR013229">
    <property type="entry name" value="PEGA"/>
</dbReference>
<accession>A0ABZ2M6U9</accession>
<feature type="transmembrane region" description="Helical" evidence="3">
    <location>
        <begin position="267"/>
        <end position="290"/>
    </location>
</feature>
<evidence type="ECO:0000256" key="4">
    <source>
        <dbReference type="SAM" id="SignalP"/>
    </source>
</evidence>
<keyword evidence="3" id="KW-1133">Transmembrane helix</keyword>
<feature type="chain" id="PRO_5046095972" evidence="4">
    <location>
        <begin position="24"/>
        <end position="374"/>
    </location>
</feature>
<feature type="signal peptide" evidence="4">
    <location>
        <begin position="1"/>
        <end position="23"/>
    </location>
</feature>
<evidence type="ECO:0000256" key="1">
    <source>
        <dbReference type="PROSITE-ProRule" id="PRU00339"/>
    </source>
</evidence>
<keyword evidence="3" id="KW-0812">Transmembrane</keyword>
<evidence type="ECO:0000313" key="6">
    <source>
        <dbReference type="EMBL" id="WXB18244.1"/>
    </source>
</evidence>
<feature type="domain" description="PEGA" evidence="5">
    <location>
        <begin position="145"/>
        <end position="209"/>
    </location>
</feature>
<organism evidence="6 7">
    <name type="scientific">Pendulispora albinea</name>
    <dbReference type="NCBI Taxonomy" id="2741071"/>
    <lineage>
        <taxon>Bacteria</taxon>
        <taxon>Pseudomonadati</taxon>
        <taxon>Myxococcota</taxon>
        <taxon>Myxococcia</taxon>
        <taxon>Myxococcales</taxon>
        <taxon>Sorangiineae</taxon>
        <taxon>Pendulisporaceae</taxon>
        <taxon>Pendulispora</taxon>
    </lineage>
</organism>
<dbReference type="PROSITE" id="PS50005">
    <property type="entry name" value="TPR"/>
    <property type="match status" value="1"/>
</dbReference>
<name>A0ABZ2M6U9_9BACT</name>
<sequence>MTRAARRLDPTGPLALASTLSFAAFFGALATTPRPAYAQPSATERATAQELFDQGRTAMQAGNYREACPKFEQSQRLDPGGGTLLNLAVCHEKEGRSATAWAEFHDALSVARRDGRKDREKLATDRIQALAPSLPRLAVHVVSPVTPVPEGIEVRIDGAPLPRAAWDVATPLDPGTHAITTGRDGFASWSRTITLRPGETQRIDAELRPPAVAPVVILDPAPPASPAGASPPALAAPTYGPVGPPEPPPSPFPPLTETKRHGRRSTAFYVVGGVGIASLVTSAVTGILALSARSKSEETCIAERHFCANAHGLDDATRARTLAVVSTATLFTGITGVGIALFLPLRYDEAKTSARIQFAPLAQGGGQFTIHKPF</sequence>
<evidence type="ECO:0000313" key="7">
    <source>
        <dbReference type="Proteomes" id="UP001370348"/>
    </source>
</evidence>
<keyword evidence="3" id="KW-0472">Membrane</keyword>
<evidence type="ECO:0000256" key="3">
    <source>
        <dbReference type="SAM" id="Phobius"/>
    </source>
</evidence>
<dbReference type="InterPro" id="IPR019734">
    <property type="entry name" value="TPR_rpt"/>
</dbReference>